<feature type="compositionally biased region" description="Basic and acidic residues" evidence="1">
    <location>
        <begin position="67"/>
        <end position="76"/>
    </location>
</feature>
<sequence>MNKSVIATLVLLVATWQLTECEADGLLGTFGKVTEKIGEKTVKIGEKVKEDVKVVKETITTLLTGQKNKEEHKEDIADSYSGLPVVPTSQPQTHPNLSGATLFGQKDKKDHKEDTNSDFKPTNKPTTTESSTQDPRFTINSAPRCLPGQDFIAGACHERA</sequence>
<dbReference type="AlphaFoldDB" id="A0A7M7GM62"/>
<dbReference type="EnsemblMetazoa" id="XM_003426581">
    <property type="protein sequence ID" value="XP_003426629"/>
    <property type="gene ID" value="LOC100680299"/>
</dbReference>
<feature type="region of interest" description="Disordered" evidence="1">
    <location>
        <begin position="66"/>
        <end position="144"/>
    </location>
</feature>
<feature type="compositionally biased region" description="Polar residues" evidence="1">
    <location>
        <begin position="118"/>
        <end position="141"/>
    </location>
</feature>
<proteinExistence type="predicted"/>
<reference evidence="3" key="1">
    <citation type="submission" date="2021-01" db="UniProtKB">
        <authorList>
            <consortium name="EnsemblMetazoa"/>
        </authorList>
    </citation>
    <scope>IDENTIFICATION</scope>
</reference>
<gene>
    <name evidence="3" type="primary">100680299</name>
</gene>
<evidence type="ECO:0000256" key="2">
    <source>
        <dbReference type="SAM" id="SignalP"/>
    </source>
</evidence>
<dbReference type="KEGG" id="nvi:100680299"/>
<feature type="compositionally biased region" description="Basic and acidic residues" evidence="1">
    <location>
        <begin position="105"/>
        <end position="117"/>
    </location>
</feature>
<evidence type="ECO:0000313" key="3">
    <source>
        <dbReference type="EnsemblMetazoa" id="XP_003426629"/>
    </source>
</evidence>
<accession>A0A7M7GM62</accession>
<feature type="chain" id="PRO_5029556497" evidence="2">
    <location>
        <begin position="22"/>
        <end position="160"/>
    </location>
</feature>
<dbReference type="InParanoid" id="A0A7M7GM62"/>
<dbReference type="OrthoDB" id="6247875at2759"/>
<evidence type="ECO:0000313" key="4">
    <source>
        <dbReference type="Proteomes" id="UP000002358"/>
    </source>
</evidence>
<keyword evidence="2" id="KW-0732">Signal</keyword>
<protein>
    <submittedName>
        <fullName evidence="3">Uncharacterized protein</fullName>
    </submittedName>
</protein>
<feature type="compositionally biased region" description="Polar residues" evidence="1">
    <location>
        <begin position="87"/>
        <end position="99"/>
    </location>
</feature>
<name>A0A7M7GM62_NASVI</name>
<evidence type="ECO:0000256" key="1">
    <source>
        <dbReference type="SAM" id="MobiDB-lite"/>
    </source>
</evidence>
<feature type="signal peptide" evidence="2">
    <location>
        <begin position="1"/>
        <end position="21"/>
    </location>
</feature>
<dbReference type="Proteomes" id="UP000002358">
    <property type="component" value="Chromosome 5"/>
</dbReference>
<organism evidence="3 4">
    <name type="scientific">Nasonia vitripennis</name>
    <name type="common">Parasitic wasp</name>
    <dbReference type="NCBI Taxonomy" id="7425"/>
    <lineage>
        <taxon>Eukaryota</taxon>
        <taxon>Metazoa</taxon>
        <taxon>Ecdysozoa</taxon>
        <taxon>Arthropoda</taxon>
        <taxon>Hexapoda</taxon>
        <taxon>Insecta</taxon>
        <taxon>Pterygota</taxon>
        <taxon>Neoptera</taxon>
        <taxon>Endopterygota</taxon>
        <taxon>Hymenoptera</taxon>
        <taxon>Apocrita</taxon>
        <taxon>Proctotrupomorpha</taxon>
        <taxon>Chalcidoidea</taxon>
        <taxon>Pteromalidae</taxon>
        <taxon>Pteromalinae</taxon>
        <taxon>Nasonia</taxon>
    </lineage>
</organism>
<keyword evidence="4" id="KW-1185">Reference proteome</keyword>